<dbReference type="STRING" id="1330018.A0A167SDV9"/>
<feature type="region of interest" description="Disordered" evidence="1">
    <location>
        <begin position="98"/>
        <end position="122"/>
    </location>
</feature>
<feature type="compositionally biased region" description="Polar residues" evidence="1">
    <location>
        <begin position="855"/>
        <end position="883"/>
    </location>
</feature>
<feature type="compositionally biased region" description="Polar residues" evidence="1">
    <location>
        <begin position="668"/>
        <end position="678"/>
    </location>
</feature>
<feature type="compositionally biased region" description="Basic and acidic residues" evidence="1">
    <location>
        <begin position="956"/>
        <end position="967"/>
    </location>
</feature>
<dbReference type="EMBL" id="KV417266">
    <property type="protein sequence ID" value="KZP01827.1"/>
    <property type="molecule type" value="Genomic_DNA"/>
</dbReference>
<feature type="compositionally biased region" description="Basic and acidic residues" evidence="1">
    <location>
        <begin position="145"/>
        <end position="155"/>
    </location>
</feature>
<feature type="compositionally biased region" description="Polar residues" evidence="1">
    <location>
        <begin position="767"/>
        <end position="795"/>
    </location>
</feature>
<feature type="region of interest" description="Disordered" evidence="1">
    <location>
        <begin position="287"/>
        <end position="319"/>
    </location>
</feature>
<feature type="region of interest" description="Disordered" evidence="1">
    <location>
        <begin position="217"/>
        <end position="246"/>
    </location>
</feature>
<proteinExistence type="predicted"/>
<dbReference type="AlphaFoldDB" id="A0A167SDV9"/>
<feature type="region of interest" description="Disordered" evidence="1">
    <location>
        <begin position="848"/>
        <end position="931"/>
    </location>
</feature>
<feature type="region of interest" description="Disordered" evidence="1">
    <location>
        <begin position="943"/>
        <end position="984"/>
    </location>
</feature>
<evidence type="ECO:0000313" key="3">
    <source>
        <dbReference type="Proteomes" id="UP000076738"/>
    </source>
</evidence>
<organism evidence="2 3">
    <name type="scientific">Calocera viscosa (strain TUFC12733)</name>
    <dbReference type="NCBI Taxonomy" id="1330018"/>
    <lineage>
        <taxon>Eukaryota</taxon>
        <taxon>Fungi</taxon>
        <taxon>Dikarya</taxon>
        <taxon>Basidiomycota</taxon>
        <taxon>Agaricomycotina</taxon>
        <taxon>Dacrymycetes</taxon>
        <taxon>Dacrymycetales</taxon>
        <taxon>Dacrymycetaceae</taxon>
        <taxon>Calocera</taxon>
    </lineage>
</organism>
<feature type="region of interest" description="Disordered" evidence="1">
    <location>
        <begin position="1"/>
        <end position="67"/>
    </location>
</feature>
<protein>
    <submittedName>
        <fullName evidence="2">Uncharacterized protein</fullName>
    </submittedName>
</protein>
<feature type="region of interest" description="Disordered" evidence="1">
    <location>
        <begin position="413"/>
        <end position="604"/>
    </location>
</feature>
<evidence type="ECO:0000256" key="1">
    <source>
        <dbReference type="SAM" id="MobiDB-lite"/>
    </source>
</evidence>
<feature type="compositionally biased region" description="Basic and acidic residues" evidence="1">
    <location>
        <begin position="653"/>
        <end position="664"/>
    </location>
</feature>
<feature type="compositionally biased region" description="Pro residues" evidence="1">
    <location>
        <begin position="229"/>
        <end position="246"/>
    </location>
</feature>
<feature type="compositionally biased region" description="Basic and acidic residues" evidence="1">
    <location>
        <begin position="449"/>
        <end position="465"/>
    </location>
</feature>
<sequence>MDAQATQYEEPDLDAPRNTTLHAPVSHAEGEWEMVDGTSPSMPRPHTLDSLSGLMKGSAPAHPIPKSTSLGKNLKAFASAIKRVGSSRSDLANINDFRAPTLPSHLGQGQETQGKQRMGSVRSDTVSLMQVDELRPITPTLPAPHRADPAPEEHSPAPTTIRLVKSSAPPLEESPELPGGGRSVMFSDLFPLLSQGLDLESRGSPSVYPKLPELPPAASAVEQETPLPGAFPFPAAPSTPAPTLPAPAPDSPFQFIFGSPERGVTKAEFSKVTRSVLDELNKRVVANGGKPWNGGPPVLSFTGDKQEKQEEVGPLGRSRGRFDAVHDKQFSKMDSVVTHYAARRGTSTEAVTSFQTRANKRKSTESGVSALSSGEEEKEEVMERFGRSRDRFEALHNKQFAKMDSIVTHYAARRSRSTEAGADFQARATKRKSTESGVSALSSGEEENAEKVRLGRSRDRFEALHNKQFSKMDSIVNHYSARRPSSVETFQARANKRKSTDGHPPPRAGPSIAQDEADEGDRRASKRPRVSSAPTKKIQPSNPGKGEVVQVRDTPAKRRKLDTAARARRSSLARRSPPGARATGTRLTSANNGTGVTKSASGEKIGFFGRTAKAVRNVFAAGPTATKPMPVPPVPRSMNRMPVQGAAESAAGKPKEKEEKEKGKPAISNPSALQTRAPTQKAAAYGALSAAPRKPSVTRTASNARVPSDSRTRTASATHRIPSMPERKPLPSFSSAMKGAEKENNPPAGANLHTSVAGSKGLGGSVMSETELNGTLQVPQSTTTKKTSTLHAPTISSLARMQATVRSPQSSMGTSLLPAIQEPISILKSPTGNPLDSPLNIRPKRVAPATAPIPRSNSGLTFSSPLKPMTNMSPSKRFTSPSKNGAATPTSRRRPRISRGRVINKLNERRNAAAGSNTPGSVGKPRSSMALKAHARRSLGTKAAAGLAGTGPAMDVQRRARQTEIARRRSLRLKSPQKGAAVAI</sequence>
<feature type="compositionally biased region" description="Polar residues" evidence="1">
    <location>
        <begin position="532"/>
        <end position="542"/>
    </location>
</feature>
<feature type="compositionally biased region" description="Polar residues" evidence="1">
    <location>
        <begin position="585"/>
        <end position="600"/>
    </location>
</feature>
<gene>
    <name evidence="2" type="ORF">CALVIDRAFT_532581</name>
</gene>
<feature type="compositionally biased region" description="Low complexity" evidence="1">
    <location>
        <begin position="573"/>
        <end position="582"/>
    </location>
</feature>
<accession>A0A167SDV9</accession>
<name>A0A167SDV9_CALVF</name>
<reference evidence="2 3" key="1">
    <citation type="journal article" date="2016" name="Mol. Biol. Evol.">
        <title>Comparative Genomics of Early-Diverging Mushroom-Forming Fungi Provides Insights into the Origins of Lignocellulose Decay Capabilities.</title>
        <authorList>
            <person name="Nagy L.G."/>
            <person name="Riley R."/>
            <person name="Tritt A."/>
            <person name="Adam C."/>
            <person name="Daum C."/>
            <person name="Floudas D."/>
            <person name="Sun H."/>
            <person name="Yadav J.S."/>
            <person name="Pangilinan J."/>
            <person name="Larsson K.H."/>
            <person name="Matsuura K."/>
            <person name="Barry K."/>
            <person name="Labutti K."/>
            <person name="Kuo R."/>
            <person name="Ohm R.A."/>
            <person name="Bhattacharya S.S."/>
            <person name="Shirouzu T."/>
            <person name="Yoshinaga Y."/>
            <person name="Martin F.M."/>
            <person name="Grigoriev I.V."/>
            <person name="Hibbett D.S."/>
        </authorList>
    </citation>
    <scope>NUCLEOTIDE SEQUENCE [LARGE SCALE GENOMIC DNA]</scope>
    <source>
        <strain evidence="2 3">TUFC12733</strain>
    </source>
</reference>
<dbReference type="Proteomes" id="UP000076738">
    <property type="component" value="Unassembled WGS sequence"/>
</dbReference>
<keyword evidence="3" id="KW-1185">Reference proteome</keyword>
<feature type="region of interest" description="Disordered" evidence="1">
    <location>
        <begin position="623"/>
        <end position="795"/>
    </location>
</feature>
<feature type="region of interest" description="Disordered" evidence="1">
    <location>
        <begin position="350"/>
        <end position="380"/>
    </location>
</feature>
<feature type="region of interest" description="Disordered" evidence="1">
    <location>
        <begin position="138"/>
        <end position="157"/>
    </location>
</feature>
<dbReference type="OrthoDB" id="5964929at2759"/>
<evidence type="ECO:0000313" key="2">
    <source>
        <dbReference type="EMBL" id="KZP01827.1"/>
    </source>
</evidence>